<dbReference type="RefSeq" id="WP_105049596.1">
    <property type="nucleotide sequence ID" value="NZ_CP150661.1"/>
</dbReference>
<dbReference type="Gene3D" id="2.60.40.10">
    <property type="entry name" value="Immunoglobulins"/>
    <property type="match status" value="1"/>
</dbReference>
<keyword evidence="4" id="KW-1185">Reference proteome</keyword>
<protein>
    <recommendedName>
        <fullName evidence="2">DUF5013 domain-containing protein</fullName>
    </recommendedName>
</protein>
<dbReference type="Pfam" id="PF16389">
    <property type="entry name" value="DUF4998"/>
    <property type="match status" value="1"/>
</dbReference>
<sequence length="422" mass="46602">MINKLKNIAYSLFLFGVLVIGLNACSVEADDFKKYTEGGEISYTGKLDSVKIFSGKNRMKLNALLSTDPQVTSYRVYWASRKDSVVIPVQENQIATNISQIIENLEENTYNFEIVTFDDKGNSSVPVFTLGKVYGERYQNSIINRPLVKSELQIADNSAVVQFAPVDTSSGIIDSELEYTDNNNVTKSYTIPADSTYELVLDNFNPGNTFKYRSSFKPDSTSIDTFYTDYSVIEAIVPISEAPYFENASKPFKLLEIGTGRYGTPTDWIHNEGALNHNGYGVYDSNSGGGIFNLVSGYGGEPNIVNGKIYQKMRLRSGTYTYTLVTEGNNYNGVNDQVYMTATLGDILPDVIDVETSSETLAFTRVSGPANTYTIEFTLTEDLTDIAIGLALTNGINPNDPSAPPVNINRYMTIASFSLQKK</sequence>
<evidence type="ECO:0000259" key="2">
    <source>
        <dbReference type="Pfam" id="PF16405"/>
    </source>
</evidence>
<organism evidence="3 4">
    <name type="scientific">Polaribacter butkevichii</name>
    <dbReference type="NCBI Taxonomy" id="218490"/>
    <lineage>
        <taxon>Bacteria</taxon>
        <taxon>Pseudomonadati</taxon>
        <taxon>Bacteroidota</taxon>
        <taxon>Flavobacteriia</taxon>
        <taxon>Flavobacteriales</taxon>
        <taxon>Flavobacteriaceae</taxon>
    </lineage>
</organism>
<dbReference type="InterPro" id="IPR013783">
    <property type="entry name" value="Ig-like_fold"/>
</dbReference>
<gene>
    <name evidence="3" type="ORF">BTO14_11405</name>
</gene>
<dbReference type="InterPro" id="IPR032181">
    <property type="entry name" value="DUF5013"/>
</dbReference>
<evidence type="ECO:0000256" key="1">
    <source>
        <dbReference type="SAM" id="SignalP"/>
    </source>
</evidence>
<dbReference type="AlphaFoldDB" id="A0A2P6C6V6"/>
<comment type="caution">
    <text evidence="3">The sequence shown here is derived from an EMBL/GenBank/DDBJ whole genome shotgun (WGS) entry which is preliminary data.</text>
</comment>
<dbReference type="OrthoDB" id="9794261at2"/>
<keyword evidence="1" id="KW-0732">Signal</keyword>
<dbReference type="Proteomes" id="UP000247345">
    <property type="component" value="Unassembled WGS sequence"/>
</dbReference>
<feature type="chain" id="PRO_5015193901" description="DUF5013 domain-containing protein" evidence="1">
    <location>
        <begin position="30"/>
        <end position="422"/>
    </location>
</feature>
<dbReference type="EMBL" id="MSCK01000002">
    <property type="protein sequence ID" value="PQJ68656.1"/>
    <property type="molecule type" value="Genomic_DNA"/>
</dbReference>
<feature type="signal peptide" evidence="1">
    <location>
        <begin position="1"/>
        <end position="29"/>
    </location>
</feature>
<dbReference type="Pfam" id="PF16405">
    <property type="entry name" value="DUF5013"/>
    <property type="match status" value="1"/>
</dbReference>
<reference evidence="3 4" key="1">
    <citation type="submission" date="2016-12" db="EMBL/GenBank/DDBJ databases">
        <title>Trade-off between light-utilization and light-protection in marine flavobacteria.</title>
        <authorList>
            <person name="Kumagai Y."/>
            <person name="Yoshizawa S."/>
            <person name="Kogure K."/>
            <person name="Iwasaki W."/>
        </authorList>
    </citation>
    <scope>NUCLEOTIDE SEQUENCE [LARGE SCALE GENOMIC DNA]</scope>
    <source>
        <strain evidence="3 4">KCTC 12100</strain>
    </source>
</reference>
<accession>A0A2P6C6V6</accession>
<name>A0A2P6C6V6_9FLAO</name>
<feature type="domain" description="DUF5013" evidence="2">
    <location>
        <begin position="247"/>
        <end position="383"/>
    </location>
</feature>
<evidence type="ECO:0000313" key="4">
    <source>
        <dbReference type="Proteomes" id="UP000247345"/>
    </source>
</evidence>
<evidence type="ECO:0000313" key="3">
    <source>
        <dbReference type="EMBL" id="PQJ68656.1"/>
    </source>
</evidence>
<proteinExistence type="predicted"/>